<sequence>MKAILLLLLFSLFFIISCQEHKETPISATEEENGLQETVDSLSKATAIFWIDKYHMKEMKKDDALSFRTAKAKVIIRTDGTIALQSFVEVQPANAQRYIRYRLKDFKDKKILMDNRYINPGEQYVQLRYIPALAKRVK</sequence>
<comment type="caution">
    <text evidence="2">The sequence shown here is derived from an EMBL/GenBank/DDBJ whole genome shotgun (WGS) entry which is preliminary data.</text>
</comment>
<evidence type="ECO:0000256" key="1">
    <source>
        <dbReference type="SAM" id="SignalP"/>
    </source>
</evidence>
<dbReference type="AlphaFoldDB" id="A0A412YGY3"/>
<feature type="signal peptide" evidence="1">
    <location>
        <begin position="1"/>
        <end position="22"/>
    </location>
</feature>
<gene>
    <name evidence="2" type="ORF">DWW08_06745</name>
</gene>
<dbReference type="Pfam" id="PF16232">
    <property type="entry name" value="DUF4891"/>
    <property type="match status" value="1"/>
</dbReference>
<reference evidence="2 3" key="1">
    <citation type="submission" date="2018-08" db="EMBL/GenBank/DDBJ databases">
        <title>A genome reference for cultivated species of the human gut microbiota.</title>
        <authorList>
            <person name="Zou Y."/>
            <person name="Xue W."/>
            <person name="Luo G."/>
        </authorList>
    </citation>
    <scope>NUCLEOTIDE SEQUENCE [LARGE SCALE GENOMIC DNA]</scope>
    <source>
        <strain evidence="2 3">AF14-26</strain>
    </source>
</reference>
<dbReference type="PROSITE" id="PS51257">
    <property type="entry name" value="PROKAR_LIPOPROTEIN"/>
    <property type="match status" value="1"/>
</dbReference>
<name>A0A412YGY3_BACFG</name>
<evidence type="ECO:0000313" key="3">
    <source>
        <dbReference type="Proteomes" id="UP000286270"/>
    </source>
</evidence>
<evidence type="ECO:0000313" key="2">
    <source>
        <dbReference type="EMBL" id="RGV56659.1"/>
    </source>
</evidence>
<protein>
    <submittedName>
        <fullName evidence="2">DUF4891 domain-containing protein</fullName>
    </submittedName>
</protein>
<dbReference type="InterPro" id="IPR032611">
    <property type="entry name" value="DUF4891"/>
</dbReference>
<keyword evidence="1" id="KW-0732">Signal</keyword>
<dbReference type="EMBL" id="QRZH01000004">
    <property type="protein sequence ID" value="RGV56659.1"/>
    <property type="molecule type" value="Genomic_DNA"/>
</dbReference>
<organism evidence="2 3">
    <name type="scientific">Bacteroides fragilis</name>
    <dbReference type="NCBI Taxonomy" id="817"/>
    <lineage>
        <taxon>Bacteria</taxon>
        <taxon>Pseudomonadati</taxon>
        <taxon>Bacteroidota</taxon>
        <taxon>Bacteroidia</taxon>
        <taxon>Bacteroidales</taxon>
        <taxon>Bacteroidaceae</taxon>
        <taxon>Bacteroides</taxon>
    </lineage>
</organism>
<dbReference type="RefSeq" id="WP_122142127.1">
    <property type="nucleotide sequence ID" value="NZ_JAFKPL010000003.1"/>
</dbReference>
<feature type="chain" id="PRO_5019452760" evidence="1">
    <location>
        <begin position="23"/>
        <end position="138"/>
    </location>
</feature>
<accession>A0A412YGY3</accession>
<dbReference type="Proteomes" id="UP000286270">
    <property type="component" value="Unassembled WGS sequence"/>
</dbReference>
<proteinExistence type="predicted"/>